<accession>A0A6J4QCN8</accession>
<sequence length="31" mass="3708">WRTGARSFSGTTSWSWSRGTSRWFYARRRGP</sequence>
<evidence type="ECO:0000313" key="1">
    <source>
        <dbReference type="EMBL" id="CAA9436920.1"/>
    </source>
</evidence>
<dbReference type="AlphaFoldDB" id="A0A6J4QCN8"/>
<reference evidence="1" key="1">
    <citation type="submission" date="2020-02" db="EMBL/GenBank/DDBJ databases">
        <authorList>
            <person name="Meier V. D."/>
        </authorList>
    </citation>
    <scope>NUCLEOTIDE SEQUENCE</scope>
    <source>
        <strain evidence="1">AVDCRST_MAG78</strain>
    </source>
</reference>
<protein>
    <submittedName>
        <fullName evidence="1">Uncharacterized protein</fullName>
    </submittedName>
</protein>
<feature type="non-terminal residue" evidence="1">
    <location>
        <position position="31"/>
    </location>
</feature>
<organism evidence="1">
    <name type="scientific">uncultured Rubrobacteraceae bacterium</name>
    <dbReference type="NCBI Taxonomy" id="349277"/>
    <lineage>
        <taxon>Bacteria</taxon>
        <taxon>Bacillati</taxon>
        <taxon>Actinomycetota</taxon>
        <taxon>Rubrobacteria</taxon>
        <taxon>Rubrobacterales</taxon>
        <taxon>Rubrobacteraceae</taxon>
        <taxon>environmental samples</taxon>
    </lineage>
</organism>
<name>A0A6J4QCN8_9ACTN</name>
<gene>
    <name evidence="1" type="ORF">AVDCRST_MAG78-2104</name>
</gene>
<feature type="non-terminal residue" evidence="1">
    <location>
        <position position="1"/>
    </location>
</feature>
<dbReference type="EMBL" id="CADCVB010000142">
    <property type="protein sequence ID" value="CAA9436920.1"/>
    <property type="molecule type" value="Genomic_DNA"/>
</dbReference>
<proteinExistence type="predicted"/>